<dbReference type="Gene3D" id="3.40.50.300">
    <property type="entry name" value="P-loop containing nucleotide triphosphate hydrolases"/>
    <property type="match status" value="2"/>
</dbReference>
<dbReference type="InterPro" id="IPR039261">
    <property type="entry name" value="FNR_nucleotide-bd"/>
</dbReference>
<feature type="domain" description="ABC transporter" evidence="14">
    <location>
        <begin position="613"/>
        <end position="885"/>
    </location>
</feature>
<evidence type="ECO:0000313" key="19">
    <source>
        <dbReference type="Proteomes" id="UP000294844"/>
    </source>
</evidence>
<evidence type="ECO:0000259" key="15">
    <source>
        <dbReference type="PROSITE" id="PS50929"/>
    </source>
</evidence>
<dbReference type="InterPro" id="IPR017927">
    <property type="entry name" value="FAD-bd_FR_type"/>
</dbReference>
<keyword evidence="6" id="KW-0274">FAD</keyword>
<dbReference type="Proteomes" id="UP000295685">
    <property type="component" value="Unassembled WGS sequence"/>
</dbReference>
<dbReference type="Proteomes" id="UP000294844">
    <property type="component" value="Unassembled WGS sequence"/>
</dbReference>
<dbReference type="PROSITE" id="PS51384">
    <property type="entry name" value="FAD_FR"/>
    <property type="match status" value="1"/>
</dbReference>
<feature type="domain" description="ABC transmembrane type-1" evidence="15">
    <location>
        <begin position="300"/>
        <end position="582"/>
    </location>
</feature>
<keyword evidence="9 13" id="KW-0472">Membrane</keyword>
<dbReference type="Gene3D" id="1.20.1560.10">
    <property type="entry name" value="ABC transporter type 1, transmembrane domain"/>
    <property type="match status" value="1"/>
</dbReference>
<dbReference type="GO" id="GO:0016887">
    <property type="term" value="F:ATP hydrolysis activity"/>
    <property type="evidence" value="ECO:0007669"/>
    <property type="project" value="InterPro"/>
</dbReference>
<evidence type="ECO:0000313" key="17">
    <source>
        <dbReference type="EMBL" id="TDZ91505.1"/>
    </source>
</evidence>
<dbReference type="SUPFAM" id="SSF52540">
    <property type="entry name" value="P-loop containing nucleoside triphosphate hydrolases"/>
    <property type="match status" value="2"/>
</dbReference>
<dbReference type="PROSITE" id="PS50929">
    <property type="entry name" value="ABC_TM1F"/>
    <property type="match status" value="1"/>
</dbReference>
<evidence type="ECO:0000256" key="2">
    <source>
        <dbReference type="ARBA" id="ARBA00004651"/>
    </source>
</evidence>
<keyword evidence="19" id="KW-1185">Reference proteome</keyword>
<dbReference type="EMBL" id="PECK01000010">
    <property type="protein sequence ID" value="TDZ91505.1"/>
    <property type="molecule type" value="Genomic_DNA"/>
</dbReference>
<evidence type="ECO:0000256" key="9">
    <source>
        <dbReference type="ARBA" id="ARBA00023136"/>
    </source>
</evidence>
<proteinExistence type="predicted"/>
<dbReference type="GO" id="GO:0005524">
    <property type="term" value="F:ATP binding"/>
    <property type="evidence" value="ECO:0007669"/>
    <property type="project" value="UniProtKB-KW"/>
</dbReference>
<dbReference type="Pfam" id="PF00664">
    <property type="entry name" value="ABC_membrane"/>
    <property type="match status" value="1"/>
</dbReference>
<dbReference type="SMART" id="SM00382">
    <property type="entry name" value="AAA"/>
    <property type="match status" value="1"/>
</dbReference>
<evidence type="ECO:0000313" key="18">
    <source>
        <dbReference type="EMBL" id="TEA08759.1"/>
    </source>
</evidence>
<dbReference type="PANTHER" id="PTHR24221">
    <property type="entry name" value="ATP-BINDING CASSETTE SUB-FAMILY B"/>
    <property type="match status" value="1"/>
</dbReference>
<keyword evidence="3" id="KW-0285">Flavoprotein</keyword>
<dbReference type="CDD" id="cd07346">
    <property type="entry name" value="ABC_6TM_exporters"/>
    <property type="match status" value="1"/>
</dbReference>
<protein>
    <recommendedName>
        <fullName evidence="11">Mycobactin import ATP-binding/permease protein IrtA</fullName>
    </recommendedName>
</protein>
<feature type="transmembrane region" description="Helical" evidence="13">
    <location>
        <begin position="407"/>
        <end position="433"/>
    </location>
</feature>
<dbReference type="AlphaFoldDB" id="A0A4R8SAM1"/>
<evidence type="ECO:0000256" key="5">
    <source>
        <dbReference type="ARBA" id="ARBA00022741"/>
    </source>
</evidence>
<comment type="subunit">
    <text evidence="10">Forms a heterodimer with IrtB.</text>
</comment>
<dbReference type="SUPFAM" id="SSF90123">
    <property type="entry name" value="ABC transporter transmembrane region"/>
    <property type="match status" value="1"/>
</dbReference>
<feature type="domain" description="FAD-binding FR-type" evidence="16">
    <location>
        <begin position="15"/>
        <end position="123"/>
    </location>
</feature>
<dbReference type="GO" id="GO:0005886">
    <property type="term" value="C:plasma membrane"/>
    <property type="evidence" value="ECO:0007669"/>
    <property type="project" value="UniProtKB-SubCell"/>
</dbReference>
<comment type="caution">
    <text evidence="17">The sequence shown here is derived from an EMBL/GenBank/DDBJ whole genome shotgun (WGS) entry which is preliminary data.</text>
</comment>
<dbReference type="Gene3D" id="2.40.30.10">
    <property type="entry name" value="Translation factors"/>
    <property type="match status" value="1"/>
</dbReference>
<dbReference type="GO" id="GO:0034040">
    <property type="term" value="F:ATPase-coupled lipid transmembrane transporter activity"/>
    <property type="evidence" value="ECO:0007669"/>
    <property type="project" value="TreeGrafter"/>
</dbReference>
<dbReference type="InterPro" id="IPR027417">
    <property type="entry name" value="P-loop_NTPase"/>
</dbReference>
<keyword evidence="17" id="KW-0378">Hydrolase</keyword>
<organism evidence="17 20">
    <name type="scientific">Mycobacteroides salmoniphilum</name>
    <dbReference type="NCBI Taxonomy" id="404941"/>
    <lineage>
        <taxon>Bacteria</taxon>
        <taxon>Bacillati</taxon>
        <taxon>Actinomycetota</taxon>
        <taxon>Actinomycetes</taxon>
        <taxon>Mycobacteriales</taxon>
        <taxon>Mycobacteriaceae</taxon>
        <taxon>Mycobacteroides</taxon>
    </lineage>
</organism>
<evidence type="ECO:0000256" key="12">
    <source>
        <dbReference type="SAM" id="MobiDB-lite"/>
    </source>
</evidence>
<gene>
    <name evidence="17" type="primary">irtA_3</name>
    <name evidence="18" type="synonym">irtA_2</name>
    <name evidence="18" type="ORF">CCUG60883_00436</name>
    <name evidence="17" type="ORF">CCUG60885_04401</name>
</gene>
<dbReference type="InterPro" id="IPR013113">
    <property type="entry name" value="SIP_FAD-bd"/>
</dbReference>
<keyword evidence="5" id="KW-0547">Nucleotide-binding</keyword>
<dbReference type="Pfam" id="PF00005">
    <property type="entry name" value="ABC_tran"/>
    <property type="match status" value="2"/>
</dbReference>
<dbReference type="InterPro" id="IPR017938">
    <property type="entry name" value="Riboflavin_synthase-like_b-brl"/>
</dbReference>
<keyword evidence="7 17" id="KW-0067">ATP-binding</keyword>
<comment type="cofactor">
    <cofactor evidence="1">
        <name>FAD</name>
        <dbReference type="ChEBI" id="CHEBI:57692"/>
    </cofactor>
</comment>
<evidence type="ECO:0000256" key="11">
    <source>
        <dbReference type="ARBA" id="ARBA00023488"/>
    </source>
</evidence>
<evidence type="ECO:0000256" key="7">
    <source>
        <dbReference type="ARBA" id="ARBA00022840"/>
    </source>
</evidence>
<evidence type="ECO:0000256" key="4">
    <source>
        <dbReference type="ARBA" id="ARBA00022692"/>
    </source>
</evidence>
<dbReference type="GO" id="GO:0016491">
    <property type="term" value="F:oxidoreductase activity"/>
    <property type="evidence" value="ECO:0007669"/>
    <property type="project" value="InterPro"/>
</dbReference>
<dbReference type="Pfam" id="PF08021">
    <property type="entry name" value="FAD_binding_9"/>
    <property type="match status" value="1"/>
</dbReference>
<dbReference type="InterPro" id="IPR036640">
    <property type="entry name" value="ABC1_TM_sf"/>
</dbReference>
<dbReference type="GO" id="GO:0140359">
    <property type="term" value="F:ABC-type transporter activity"/>
    <property type="evidence" value="ECO:0007669"/>
    <property type="project" value="InterPro"/>
</dbReference>
<dbReference type="InterPro" id="IPR017871">
    <property type="entry name" value="ABC_transporter-like_CS"/>
</dbReference>
<dbReference type="EMBL" id="PECM01000003">
    <property type="protein sequence ID" value="TEA08759.1"/>
    <property type="molecule type" value="Genomic_DNA"/>
</dbReference>
<dbReference type="InterPro" id="IPR007037">
    <property type="entry name" value="SIP_rossman_dom"/>
</dbReference>
<evidence type="ECO:0000259" key="14">
    <source>
        <dbReference type="PROSITE" id="PS50893"/>
    </source>
</evidence>
<dbReference type="InterPro" id="IPR039421">
    <property type="entry name" value="Type_1_exporter"/>
</dbReference>
<keyword evidence="4 13" id="KW-0812">Transmembrane</keyword>
<evidence type="ECO:0000256" key="13">
    <source>
        <dbReference type="SAM" id="Phobius"/>
    </source>
</evidence>
<evidence type="ECO:0000256" key="1">
    <source>
        <dbReference type="ARBA" id="ARBA00001974"/>
    </source>
</evidence>
<dbReference type="InterPro" id="IPR003439">
    <property type="entry name" value="ABC_transporter-like_ATP-bd"/>
</dbReference>
<dbReference type="OrthoDB" id="9806127at2"/>
<feature type="compositionally biased region" description="Low complexity" evidence="12">
    <location>
        <begin position="255"/>
        <end position="270"/>
    </location>
</feature>
<dbReference type="InterPro" id="IPR003593">
    <property type="entry name" value="AAA+_ATPase"/>
</dbReference>
<feature type="transmembrane region" description="Helical" evidence="13">
    <location>
        <begin position="300"/>
        <end position="321"/>
    </location>
</feature>
<dbReference type="Gene3D" id="3.40.50.80">
    <property type="entry name" value="Nucleotide-binding domain of ferredoxin-NADP reductase (FNR) module"/>
    <property type="match status" value="1"/>
</dbReference>
<evidence type="ECO:0000259" key="16">
    <source>
        <dbReference type="PROSITE" id="PS51384"/>
    </source>
</evidence>
<dbReference type="SUPFAM" id="SSF63380">
    <property type="entry name" value="Riboflavin synthase domain-like"/>
    <property type="match status" value="1"/>
</dbReference>
<dbReference type="PANTHER" id="PTHR24221:SF397">
    <property type="entry name" value="ABC TRANSPORTER, ATP-BINDING TRANSMEMBRANE PROTEIN"/>
    <property type="match status" value="1"/>
</dbReference>
<keyword evidence="8 13" id="KW-1133">Transmembrane helix</keyword>
<dbReference type="Pfam" id="PF04954">
    <property type="entry name" value="SIP"/>
    <property type="match status" value="1"/>
</dbReference>
<comment type="subcellular location">
    <subcellularLocation>
        <location evidence="2">Cell membrane</location>
        <topology evidence="2">Multi-pass membrane protein</topology>
    </subcellularLocation>
</comment>
<sequence length="899" mass="97327">MGRGFQGAVLRGLGARDHVATVVGTAQVAPNCVRLTMSAPTLFEDLLHTPAEWLRFWFPDPEGGATEHQRAYTIVSTDAEAGEFSIDVVIHEPAGPACRWAGAARPGMTIPVVAFGSARFEVPEDLPAGFLLIGDSASIPAINSILAALPADVDVEVYLERHSPDDELIPLTEHPRRRLHWVDRADETSLAAAIEARDWSNWYAWAGPEAGSLKHLRKRLKEQFGFPKADVHAAAYWTFGRAMGSRRGDTDTQQVPVAKPAAPKPVAENPAAPPEPAVPQGRWRSQAAGELLAPVKKQMIAGGVLQAIITMVELAPFVVLVELTRQLLAGADESRLWHTGSIFLTLLVLGAALGAALTVWMHVVEIRFSADVRQRLLSKLSRVPLGWFTQRGSGSVKKLIQDDTLSLHYLITHAIPDAVAAVVGPVAVLIYLFVVDWRLALVLLIPILIYLVTTATMMFQSGPKIIEASRWSERMSGESAAYLEGQPVIRIFGGSAASSFKRRLDGYLSFLNEWQRPFIGKKTFMDLVTRPTTFLWLIAGAGTLFVVAGAMEPTTLLPFLVLGTTFGTRLLGIAYGLGGIRGGVEAARHIAVALGETELTEQASEERAGETSVSFDTVTFGYRPGVPVIHGVNLTLRPGTVTALVGPSGSGKSTLASLLARFHDVDGGAIRIDGIDIRVLSADELYTKVGFVFQDVQLVAGTVRENIALARPEATDTEVHAAARDAQIHERILRLPNGYDTVLDTNTQLSGGEKQRLTIARALLADTPILILDEATAFADPESEYLVLSGGEKQRLTIARALLADTPILILDEATAFADPESEYLVQQALGRLVHNRTVLVIAHRLHTIADADQIVVLDQGHVVEAGTHTELLTNNGRYRRLWDGRLQEPSTVLAGENI</sequence>
<feature type="transmembrane region" description="Helical" evidence="13">
    <location>
        <begin position="439"/>
        <end position="459"/>
    </location>
</feature>
<feature type="region of interest" description="Disordered" evidence="12">
    <location>
        <begin position="245"/>
        <end position="281"/>
    </location>
</feature>
<feature type="transmembrane region" description="Helical" evidence="13">
    <location>
        <begin position="341"/>
        <end position="364"/>
    </location>
</feature>
<feature type="transmembrane region" description="Helical" evidence="13">
    <location>
        <begin position="534"/>
        <end position="551"/>
    </location>
</feature>
<evidence type="ECO:0000256" key="10">
    <source>
        <dbReference type="ARBA" id="ARBA00023467"/>
    </source>
</evidence>
<reference evidence="19 20" key="1">
    <citation type="journal article" date="2019" name="Sci. Rep.">
        <title>Extended insight into the Mycobacterium chelonae-abscessus complex through whole genome sequencing of Mycobacterium salmoniphilum outbreak and Mycobacterium salmoniphilum-like strains.</title>
        <authorList>
            <person name="Behra P.R.K."/>
            <person name="Das S."/>
            <person name="Pettersson B.M.F."/>
            <person name="Shirreff L."/>
            <person name="DuCote T."/>
            <person name="Jacobsson K.G."/>
            <person name="Ennis D.G."/>
            <person name="Kirsebom L.A."/>
        </authorList>
    </citation>
    <scope>NUCLEOTIDE SEQUENCE [LARGE SCALE GENOMIC DNA]</scope>
    <source>
        <strain evidence="18 19">CCUG 60883</strain>
        <strain evidence="17 20">CCUG 60885</strain>
    </source>
</reference>
<evidence type="ECO:0000256" key="3">
    <source>
        <dbReference type="ARBA" id="ARBA00022630"/>
    </source>
</evidence>
<evidence type="ECO:0000313" key="20">
    <source>
        <dbReference type="Proteomes" id="UP000295685"/>
    </source>
</evidence>
<dbReference type="CDD" id="cd06193">
    <property type="entry name" value="siderophore_interacting"/>
    <property type="match status" value="1"/>
</dbReference>
<dbReference type="PROSITE" id="PS00211">
    <property type="entry name" value="ABC_TRANSPORTER_1"/>
    <property type="match status" value="2"/>
</dbReference>
<dbReference type="InterPro" id="IPR011527">
    <property type="entry name" value="ABC1_TM_dom"/>
</dbReference>
<name>A0A4R8SAM1_9MYCO</name>
<evidence type="ECO:0000256" key="6">
    <source>
        <dbReference type="ARBA" id="ARBA00022827"/>
    </source>
</evidence>
<dbReference type="PROSITE" id="PS50893">
    <property type="entry name" value="ABC_TRANSPORTER_2"/>
    <property type="match status" value="1"/>
</dbReference>
<accession>A0A4R8SAM1</accession>
<feature type="transmembrane region" description="Helical" evidence="13">
    <location>
        <begin position="557"/>
        <end position="578"/>
    </location>
</feature>
<evidence type="ECO:0000256" key="8">
    <source>
        <dbReference type="ARBA" id="ARBA00022989"/>
    </source>
</evidence>